<gene>
    <name evidence="2" type="ORF">SCF082_LOCUS35361</name>
</gene>
<feature type="domain" description="Peptidase M15A C-terminal" evidence="1">
    <location>
        <begin position="8"/>
        <end position="110"/>
    </location>
</feature>
<accession>A0ABP0P5W6</accession>
<dbReference type="Proteomes" id="UP001642464">
    <property type="component" value="Unassembled WGS sequence"/>
</dbReference>
<dbReference type="SUPFAM" id="SSF55166">
    <property type="entry name" value="Hedgehog/DD-peptidase"/>
    <property type="match status" value="1"/>
</dbReference>
<comment type="caution">
    <text evidence="2">The sequence shown here is derived from an EMBL/GenBank/DDBJ whole genome shotgun (WGS) entry which is preliminary data.</text>
</comment>
<dbReference type="Pfam" id="PF08291">
    <property type="entry name" value="Peptidase_M15_3"/>
    <property type="match status" value="1"/>
</dbReference>
<evidence type="ECO:0000259" key="1">
    <source>
        <dbReference type="Pfam" id="PF08291"/>
    </source>
</evidence>
<keyword evidence="3" id="KW-1185">Reference proteome</keyword>
<organism evidence="2 3">
    <name type="scientific">Durusdinium trenchii</name>
    <dbReference type="NCBI Taxonomy" id="1381693"/>
    <lineage>
        <taxon>Eukaryota</taxon>
        <taxon>Sar</taxon>
        <taxon>Alveolata</taxon>
        <taxon>Dinophyceae</taxon>
        <taxon>Suessiales</taxon>
        <taxon>Symbiodiniaceae</taxon>
        <taxon>Durusdinium</taxon>
    </lineage>
</organism>
<dbReference type="Gene3D" id="3.30.1380.10">
    <property type="match status" value="1"/>
</dbReference>
<dbReference type="InterPro" id="IPR013230">
    <property type="entry name" value="Peptidase_M15A_C"/>
</dbReference>
<proteinExistence type="predicted"/>
<evidence type="ECO:0000313" key="3">
    <source>
        <dbReference type="Proteomes" id="UP001642464"/>
    </source>
</evidence>
<sequence length="258" mass="27974">MDWDRFANFQPHEFACSHTGKNGMKPGFMEKLQAMRTEYGKPMTVTSGYRHPTHPIEARKASPGAHASGRAADIAVSGGDALKIIELALKHGFTGIGVNQKGDGRFIHLDDLKHEAGHRRRLGHGIRTAGHRCWHLEVAPGAEMTQIRIIAGIVTILGLLFGGWTVRGWYEGNLDLVRERVTRAAIDEALGSHSEVAQVVEEKLSGLKANQTVIDRGVTREVIKPVYRNVCLPGAGVGLLNAAALNDTSQLPAEPDGD</sequence>
<dbReference type="InterPro" id="IPR009045">
    <property type="entry name" value="Zn_M74/Hedgehog-like"/>
</dbReference>
<evidence type="ECO:0000313" key="2">
    <source>
        <dbReference type="EMBL" id="CAK9071442.1"/>
    </source>
</evidence>
<name>A0ABP0P5W6_9DINO</name>
<feature type="non-terminal residue" evidence="2">
    <location>
        <position position="258"/>
    </location>
</feature>
<dbReference type="EMBL" id="CAXAMM010033502">
    <property type="protein sequence ID" value="CAK9071442.1"/>
    <property type="molecule type" value="Genomic_DNA"/>
</dbReference>
<reference evidence="2 3" key="1">
    <citation type="submission" date="2024-02" db="EMBL/GenBank/DDBJ databases">
        <authorList>
            <person name="Chen Y."/>
            <person name="Shah S."/>
            <person name="Dougan E. K."/>
            <person name="Thang M."/>
            <person name="Chan C."/>
        </authorList>
    </citation>
    <scope>NUCLEOTIDE SEQUENCE [LARGE SCALE GENOMIC DNA]</scope>
</reference>
<protein>
    <submittedName>
        <fullName evidence="2">Peptidase M15A</fullName>
    </submittedName>
</protein>